<keyword evidence="1" id="KW-0812">Transmembrane</keyword>
<evidence type="ECO:0000313" key="2">
    <source>
        <dbReference type="EMBL" id="MCK8681720.1"/>
    </source>
</evidence>
<gene>
    <name evidence="2" type="ORF">M1O15_30855</name>
</gene>
<comment type="caution">
    <text evidence="2">The sequence shown here is derived from an EMBL/GenBank/DDBJ whole genome shotgun (WGS) entry which is preliminary data.</text>
</comment>
<feature type="transmembrane region" description="Helical" evidence="1">
    <location>
        <begin position="14"/>
        <end position="35"/>
    </location>
</feature>
<reference evidence="2 3" key="1">
    <citation type="submission" date="2022-04" db="EMBL/GenBank/DDBJ databases">
        <title>Streptomyces sp. nov. LCR6-01 isolated from Lichen of Dirinaria sp.</title>
        <authorList>
            <person name="Kanchanasin P."/>
            <person name="Tanasupawat S."/>
            <person name="Phongsopitanun W."/>
        </authorList>
    </citation>
    <scope>NUCLEOTIDE SEQUENCE [LARGE SCALE GENOMIC DNA]</scope>
    <source>
        <strain evidence="2 3">LCR6-01</strain>
    </source>
</reference>
<keyword evidence="1" id="KW-0472">Membrane</keyword>
<keyword evidence="1" id="KW-1133">Transmembrane helix</keyword>
<evidence type="ECO:0000256" key="1">
    <source>
        <dbReference type="SAM" id="Phobius"/>
    </source>
</evidence>
<protein>
    <recommendedName>
        <fullName evidence="4">LPXTG cell wall anchor domain-containing protein</fullName>
    </recommendedName>
</protein>
<sequence length="53" mass="5655">MGYLDLAAKGGSGFWPTGAVMLVVITVIVVLIGVWRSRNARRGTKEPGNERPG</sequence>
<accession>A0ABT0IKB5</accession>
<organism evidence="2 3">
    <name type="scientific">Streptomyces lichenis</name>
    <dbReference type="NCBI Taxonomy" id="2306967"/>
    <lineage>
        <taxon>Bacteria</taxon>
        <taxon>Bacillati</taxon>
        <taxon>Actinomycetota</taxon>
        <taxon>Actinomycetes</taxon>
        <taxon>Kitasatosporales</taxon>
        <taxon>Streptomycetaceae</taxon>
        <taxon>Streptomyces</taxon>
    </lineage>
</organism>
<dbReference type="RefSeq" id="WP_248637546.1">
    <property type="nucleotide sequence ID" value="NZ_JALPTH010000053.1"/>
</dbReference>
<name>A0ABT0IKB5_9ACTN</name>
<keyword evidence="3" id="KW-1185">Reference proteome</keyword>
<evidence type="ECO:0008006" key="4">
    <source>
        <dbReference type="Google" id="ProtNLM"/>
    </source>
</evidence>
<dbReference type="EMBL" id="JALPTH010000053">
    <property type="protein sequence ID" value="MCK8681720.1"/>
    <property type="molecule type" value="Genomic_DNA"/>
</dbReference>
<proteinExistence type="predicted"/>
<evidence type="ECO:0000313" key="3">
    <source>
        <dbReference type="Proteomes" id="UP001522868"/>
    </source>
</evidence>
<dbReference type="Proteomes" id="UP001522868">
    <property type="component" value="Unassembled WGS sequence"/>
</dbReference>